<gene>
    <name evidence="1" type="ORF">VST7929_02968</name>
</gene>
<accession>A0ABM8ZXE3</accession>
<reference evidence="1" key="1">
    <citation type="submission" date="2021-11" db="EMBL/GenBank/DDBJ databases">
        <authorList>
            <person name="Rodrigo-Torres L."/>
            <person name="Arahal R. D."/>
            <person name="Lucena T."/>
        </authorList>
    </citation>
    <scope>NUCLEOTIDE SEQUENCE</scope>
    <source>
        <strain evidence="1">CECT 7929</strain>
    </source>
</reference>
<dbReference type="RefSeq" id="WP_237468229.1">
    <property type="nucleotide sequence ID" value="NZ_CAKLDI010000002.1"/>
</dbReference>
<protein>
    <recommendedName>
        <fullName evidence="3">YopX protein domain-containing protein</fullName>
    </recommendedName>
</protein>
<keyword evidence="2" id="KW-1185">Reference proteome</keyword>
<evidence type="ECO:0008006" key="3">
    <source>
        <dbReference type="Google" id="ProtNLM"/>
    </source>
</evidence>
<organism evidence="1 2">
    <name type="scientific">Vibrio stylophorae</name>
    <dbReference type="NCBI Taxonomy" id="659351"/>
    <lineage>
        <taxon>Bacteria</taxon>
        <taxon>Pseudomonadati</taxon>
        <taxon>Pseudomonadota</taxon>
        <taxon>Gammaproteobacteria</taxon>
        <taxon>Vibrionales</taxon>
        <taxon>Vibrionaceae</taxon>
        <taxon>Vibrio</taxon>
    </lineage>
</organism>
<comment type="caution">
    <text evidence="1">The sequence shown here is derived from an EMBL/GenBank/DDBJ whole genome shotgun (WGS) entry which is preliminary data.</text>
</comment>
<name>A0ABM8ZXE3_9VIBR</name>
<sequence length="79" mass="8902">MKYTDGNQSKLGDSVQIDDKYFGVVVVDVDAGEYSKPYPKEVWSYLSSGILVDTDFGGLVHYVQDTLTVEKMVLIKRHI</sequence>
<proteinExistence type="predicted"/>
<dbReference type="Proteomes" id="UP000838672">
    <property type="component" value="Unassembled WGS sequence"/>
</dbReference>
<dbReference type="EMBL" id="CAKLDI010000002">
    <property type="protein sequence ID" value="CAH0535395.1"/>
    <property type="molecule type" value="Genomic_DNA"/>
</dbReference>
<evidence type="ECO:0000313" key="1">
    <source>
        <dbReference type="EMBL" id="CAH0535395.1"/>
    </source>
</evidence>
<evidence type="ECO:0000313" key="2">
    <source>
        <dbReference type="Proteomes" id="UP000838672"/>
    </source>
</evidence>